<dbReference type="Gene3D" id="2.80.10.50">
    <property type="match status" value="1"/>
</dbReference>
<evidence type="ECO:0000256" key="1">
    <source>
        <dbReference type="SAM" id="SignalP"/>
    </source>
</evidence>
<dbReference type="Pfam" id="PF09362">
    <property type="entry name" value="DUF1996"/>
    <property type="match status" value="1"/>
</dbReference>
<dbReference type="InterPro" id="IPR008999">
    <property type="entry name" value="Actin-crosslinking"/>
</dbReference>
<evidence type="ECO:0000313" key="3">
    <source>
        <dbReference type="EMBL" id="CAF0796258.1"/>
    </source>
</evidence>
<feature type="chain" id="PRO_5035683421" description="DUF1996 domain-containing protein" evidence="1">
    <location>
        <begin position="22"/>
        <end position="531"/>
    </location>
</feature>
<dbReference type="PANTHER" id="PTHR43662">
    <property type="match status" value="1"/>
</dbReference>
<evidence type="ECO:0000313" key="6">
    <source>
        <dbReference type="Proteomes" id="UP000663845"/>
    </source>
</evidence>
<gene>
    <name evidence="4" type="ORF">JYZ213_LOCUS9949</name>
    <name evidence="5" type="ORF">OXD698_LOCUS17209</name>
    <name evidence="3" type="ORF">VCS650_LOCUS3767</name>
</gene>
<name>A0A813YVQ8_9BILA</name>
<evidence type="ECO:0000259" key="2">
    <source>
        <dbReference type="Pfam" id="PF09362"/>
    </source>
</evidence>
<reference evidence="4" key="1">
    <citation type="submission" date="2021-02" db="EMBL/GenBank/DDBJ databases">
        <authorList>
            <person name="Nowell W R."/>
        </authorList>
    </citation>
    <scope>NUCLEOTIDE SEQUENCE</scope>
</reference>
<evidence type="ECO:0000313" key="5">
    <source>
        <dbReference type="EMBL" id="CAF3782310.1"/>
    </source>
</evidence>
<dbReference type="AlphaFoldDB" id="A0A813YVQ8"/>
<dbReference type="OrthoDB" id="9970308at2759"/>
<feature type="domain" description="DUF1996" evidence="2">
    <location>
        <begin position="44"/>
        <end position="287"/>
    </location>
</feature>
<protein>
    <recommendedName>
        <fullName evidence="2">DUF1996 domain-containing protein</fullName>
    </recommendedName>
</protein>
<keyword evidence="1" id="KW-0732">Signal</keyword>
<comment type="caution">
    <text evidence="4">The sequence shown here is derived from an EMBL/GenBank/DDBJ whole genome shotgun (WGS) entry which is preliminary data.</text>
</comment>
<feature type="signal peptide" evidence="1">
    <location>
        <begin position="1"/>
        <end position="21"/>
    </location>
</feature>
<evidence type="ECO:0000313" key="4">
    <source>
        <dbReference type="EMBL" id="CAF0889667.1"/>
    </source>
</evidence>
<dbReference type="EMBL" id="CAJOAZ010001213">
    <property type="protein sequence ID" value="CAF3782310.1"/>
    <property type="molecule type" value="Genomic_DNA"/>
</dbReference>
<dbReference type="PANTHER" id="PTHR43662:SF3">
    <property type="entry name" value="DOMAIN PROTEIN, PUTATIVE (AFU_ORTHOLOGUE AFUA_6G11970)-RELATED"/>
    <property type="match status" value="1"/>
</dbReference>
<proteinExistence type="predicted"/>
<dbReference type="CDD" id="cd00257">
    <property type="entry name" value="beta-trefoil_FSCN-like"/>
    <property type="match status" value="1"/>
</dbReference>
<dbReference type="Proteomes" id="UP000663845">
    <property type="component" value="Unassembled WGS sequence"/>
</dbReference>
<dbReference type="EMBL" id="CAJNOG010000071">
    <property type="protein sequence ID" value="CAF0889667.1"/>
    <property type="molecule type" value="Genomic_DNA"/>
</dbReference>
<dbReference type="EMBL" id="CAJNON010000020">
    <property type="protein sequence ID" value="CAF0796258.1"/>
    <property type="molecule type" value="Genomic_DNA"/>
</dbReference>
<dbReference type="InterPro" id="IPR018535">
    <property type="entry name" value="DUF1996"/>
</dbReference>
<dbReference type="SUPFAM" id="SSF50405">
    <property type="entry name" value="Actin-crosslinking proteins"/>
    <property type="match status" value="1"/>
</dbReference>
<sequence>MASSISISLFLVCLSIAVCFGQQESYPMWKVFCSGRPLYRGRLDSIVTPGSPAGHVHKVMGGSHFSAGVKDQSPQELFEVTKSADCTTCSIHTVDNSNYWHPELYYQWPNGTFSVVPDGGLTVYYIARTGEAGGPQYNNPNWQPFPKGLRMIAGDPWRRTYNKSDNTHNAVSFVCLTDFGMPNAPETNGFQTDKYFCKNGFRMQVFFPMCWDGINLDSPNHRSHMAYPSQYNTGDCPASHPVRIPGLFFEAFYAIDKFPHGTGRQPFVLANGDPTGYGFHGDFVNGWDVDVVKNMLSDKSCLASNTNLGNNPERCLPIQNFVKKSIDSDCELAKAIPLTENIGMVEPISRLPGCNPILYSNPVVCSEGSEPRSMNNSGTFHLLSKRTGRYVTFNPITEIVYANAPAINPSYRETWGLGWAGRDLGRTIRSTELNRHFTMQDILRVRGPEPDTWEIFEIEKQANSDYVAIKNRRHNKYLQVEPDFTITGTATIITDACLFRLVTPDGGHVPQGLTMSDVFNLQGLSSNLGKK</sequence>
<organism evidence="4 6">
    <name type="scientific">Adineta steineri</name>
    <dbReference type="NCBI Taxonomy" id="433720"/>
    <lineage>
        <taxon>Eukaryota</taxon>
        <taxon>Metazoa</taxon>
        <taxon>Spiralia</taxon>
        <taxon>Gnathifera</taxon>
        <taxon>Rotifera</taxon>
        <taxon>Eurotatoria</taxon>
        <taxon>Bdelloidea</taxon>
        <taxon>Adinetida</taxon>
        <taxon>Adinetidae</taxon>
        <taxon>Adineta</taxon>
    </lineage>
</organism>
<dbReference type="Proteomes" id="UP000663891">
    <property type="component" value="Unassembled WGS sequence"/>
</dbReference>
<accession>A0A813YVQ8</accession>
<dbReference type="Proteomes" id="UP000663844">
    <property type="component" value="Unassembled WGS sequence"/>
</dbReference>